<proteinExistence type="predicted"/>
<reference evidence="1" key="1">
    <citation type="submission" date="2013-04" db="EMBL/GenBank/DDBJ databases">
        <title>The genome sequencing project of 58 acetic acid bacteria.</title>
        <authorList>
            <person name="Okamoto-Kainuma A."/>
            <person name="Ishikawa M."/>
            <person name="Umino S."/>
            <person name="Koizumi Y."/>
            <person name="Shiwa Y."/>
            <person name="Yoshikawa H."/>
            <person name="Matsutani M."/>
            <person name="Matsushita K."/>
        </authorList>
    </citation>
    <scope>NUCLEOTIDE SEQUENCE</scope>
    <source>
        <strain evidence="1">DSM 14337</strain>
    </source>
</reference>
<organism evidence="1 2">
    <name type="scientific">Acetobacter malorum DSM 14337</name>
    <dbReference type="NCBI Taxonomy" id="1307910"/>
    <lineage>
        <taxon>Bacteria</taxon>
        <taxon>Pseudomonadati</taxon>
        <taxon>Pseudomonadota</taxon>
        <taxon>Alphaproteobacteria</taxon>
        <taxon>Acetobacterales</taxon>
        <taxon>Acetobacteraceae</taxon>
        <taxon>Acetobacter</taxon>
    </lineage>
</organism>
<sequence length="128" mass="14347">MTASSHSPAPLNARKFLRAIDYEILKDVPVNGRVSTPLARCPVRVCTIINEDRLVGSGHLLVHNQTVFLEDKVHDWNWKDGKFRFYTRVAEGAADVLVAYAVETVVPADEEIMALSPRNFDPMTGKRL</sequence>
<dbReference type="Proteomes" id="UP001065047">
    <property type="component" value="Unassembled WGS sequence"/>
</dbReference>
<dbReference type="EMBL" id="BAPF01000054">
    <property type="protein sequence ID" value="GBQ85700.1"/>
    <property type="molecule type" value="Genomic_DNA"/>
</dbReference>
<name>A0ABQ0PZW1_9PROT</name>
<evidence type="ECO:0000313" key="2">
    <source>
        <dbReference type="Proteomes" id="UP001065047"/>
    </source>
</evidence>
<keyword evidence="2" id="KW-1185">Reference proteome</keyword>
<gene>
    <name evidence="1" type="ORF">AA14337_3141</name>
</gene>
<dbReference type="RefSeq" id="WP_156477015.1">
    <property type="nucleotide sequence ID" value="NZ_BAPF01000054.1"/>
</dbReference>
<dbReference type="GeneID" id="47230218"/>
<protein>
    <submittedName>
        <fullName evidence="1">Uncharacterized protein</fullName>
    </submittedName>
</protein>
<comment type="caution">
    <text evidence="1">The sequence shown here is derived from an EMBL/GenBank/DDBJ whole genome shotgun (WGS) entry which is preliminary data.</text>
</comment>
<accession>A0ABQ0PZW1</accession>
<evidence type="ECO:0000313" key="1">
    <source>
        <dbReference type="EMBL" id="GBQ85700.1"/>
    </source>
</evidence>